<evidence type="ECO:0000256" key="1">
    <source>
        <dbReference type="ARBA" id="ARBA00023015"/>
    </source>
</evidence>
<keyword evidence="1" id="KW-0805">Transcription regulation</keyword>
<dbReference type="InterPro" id="IPR000792">
    <property type="entry name" value="Tscrpt_reg_LuxR_C"/>
</dbReference>
<evidence type="ECO:0000313" key="7">
    <source>
        <dbReference type="Proteomes" id="UP000298763"/>
    </source>
</evidence>
<dbReference type="Proteomes" id="UP000298763">
    <property type="component" value="Chromosome"/>
</dbReference>
<keyword evidence="7" id="KW-1185">Reference proteome</keyword>
<evidence type="ECO:0000313" key="6">
    <source>
        <dbReference type="EMBL" id="QCP09702.1"/>
    </source>
</evidence>
<dbReference type="Gene3D" id="1.10.10.10">
    <property type="entry name" value="Winged helix-like DNA-binding domain superfamily/Winged helix DNA-binding domain"/>
    <property type="match status" value="1"/>
</dbReference>
<organism evidence="5 8">
    <name type="scientific">Pseudoduganella umbonata</name>
    <dbReference type="NCBI Taxonomy" id="864828"/>
    <lineage>
        <taxon>Bacteria</taxon>
        <taxon>Pseudomonadati</taxon>
        <taxon>Pseudomonadota</taxon>
        <taxon>Betaproteobacteria</taxon>
        <taxon>Burkholderiales</taxon>
        <taxon>Oxalobacteraceae</taxon>
        <taxon>Telluria group</taxon>
        <taxon>Pseudoduganella</taxon>
    </lineage>
</organism>
<keyword evidence="3" id="KW-0804">Transcription</keyword>
<dbReference type="SUPFAM" id="SSF46894">
    <property type="entry name" value="C-terminal effector domain of the bipartite response regulators"/>
    <property type="match status" value="1"/>
</dbReference>
<evidence type="ECO:0000259" key="4">
    <source>
        <dbReference type="PROSITE" id="PS50043"/>
    </source>
</evidence>
<dbReference type="InterPro" id="IPR016032">
    <property type="entry name" value="Sig_transdc_resp-reg_C-effctor"/>
</dbReference>
<evidence type="ECO:0000256" key="2">
    <source>
        <dbReference type="ARBA" id="ARBA00023125"/>
    </source>
</evidence>
<evidence type="ECO:0000313" key="5">
    <source>
        <dbReference type="EMBL" id="MBB3219638.1"/>
    </source>
</evidence>
<gene>
    <name evidence="6" type="ORF">FCL38_04140</name>
    <name evidence="5" type="ORF">FHS02_000425</name>
</gene>
<evidence type="ECO:0000256" key="3">
    <source>
        <dbReference type="ARBA" id="ARBA00023163"/>
    </source>
</evidence>
<protein>
    <submittedName>
        <fullName evidence="5">DNA-binding CsgD family transcriptional regulator</fullName>
    </submittedName>
    <submittedName>
        <fullName evidence="6">Helix-turn-helix transcriptional regulator</fullName>
    </submittedName>
</protein>
<dbReference type="EMBL" id="JACHXS010000001">
    <property type="protein sequence ID" value="MBB3219638.1"/>
    <property type="molecule type" value="Genomic_DNA"/>
</dbReference>
<feature type="domain" description="HTH luxR-type" evidence="4">
    <location>
        <begin position="240"/>
        <end position="302"/>
    </location>
</feature>
<sequence>MLQHFSSMMLEMYELAEHSACADYPDACLGVIGKTVRFDIAAFGCGAAQDRRTACRGGPVADCGALSSSFHLNLPAPVICSPARLQLFFDPGRLLGYALRHRVRHLLLIGSAEPVQCPVHWLLVARRGRRAFSAAAADYLAAAWPHVLRCQRIHQQRYLAAQAAGCARAAFALVSPEGIVEAADGAFERMAGREWPGWQAGRLPPAALDSLRRLGRHDGRIAHWSLANGPAEAFLCRGVERTPVDLLTPAECVAARYYAQGRTHGEIAALLGVTSNTVRTHLAHVYSKLDIHRKSELPAQLR</sequence>
<dbReference type="OrthoDB" id="561214at2"/>
<dbReference type="Pfam" id="PF00196">
    <property type="entry name" value="GerE"/>
    <property type="match status" value="1"/>
</dbReference>
<keyword evidence="2 5" id="KW-0238">DNA-binding</keyword>
<dbReference type="RefSeq" id="WP_137312589.1">
    <property type="nucleotide sequence ID" value="NZ_JACHXS010000001.1"/>
</dbReference>
<reference evidence="6 7" key="1">
    <citation type="submission" date="2019-05" db="EMBL/GenBank/DDBJ databases">
        <title>Draft Genome Sequences of Six Type Strains of the Genus Massilia.</title>
        <authorList>
            <person name="Miess H."/>
            <person name="Frediansyhah A."/>
            <person name="Gross H."/>
        </authorList>
    </citation>
    <scope>NUCLEOTIDE SEQUENCE [LARGE SCALE GENOMIC DNA]</scope>
    <source>
        <strain evidence="6 7">DSMZ 26121</strain>
    </source>
</reference>
<dbReference type="SMART" id="SM00421">
    <property type="entry name" value="HTH_LUXR"/>
    <property type="match status" value="1"/>
</dbReference>
<dbReference type="PANTHER" id="PTHR44688:SF16">
    <property type="entry name" value="DNA-BINDING TRANSCRIPTIONAL ACTIVATOR DEVR_DOSR"/>
    <property type="match status" value="1"/>
</dbReference>
<dbReference type="Proteomes" id="UP000584325">
    <property type="component" value="Unassembled WGS sequence"/>
</dbReference>
<dbReference type="EMBL" id="CP040017">
    <property type="protein sequence ID" value="QCP09702.1"/>
    <property type="molecule type" value="Genomic_DNA"/>
</dbReference>
<reference evidence="5 8" key="2">
    <citation type="submission" date="2020-08" db="EMBL/GenBank/DDBJ databases">
        <title>Genomic Encyclopedia of Type Strains, Phase III (KMG-III): the genomes of soil and plant-associated and newly described type strains.</title>
        <authorList>
            <person name="Whitman W."/>
        </authorList>
    </citation>
    <scope>NUCLEOTIDE SEQUENCE [LARGE SCALE GENOMIC DNA]</scope>
    <source>
        <strain evidence="5 8">CECT 7753</strain>
    </source>
</reference>
<dbReference type="GO" id="GO:0003677">
    <property type="term" value="F:DNA binding"/>
    <property type="evidence" value="ECO:0007669"/>
    <property type="project" value="UniProtKB-KW"/>
</dbReference>
<dbReference type="GO" id="GO:0006355">
    <property type="term" value="P:regulation of DNA-templated transcription"/>
    <property type="evidence" value="ECO:0007669"/>
    <property type="project" value="InterPro"/>
</dbReference>
<dbReference type="InterPro" id="IPR036388">
    <property type="entry name" value="WH-like_DNA-bd_sf"/>
</dbReference>
<dbReference type="PANTHER" id="PTHR44688">
    <property type="entry name" value="DNA-BINDING TRANSCRIPTIONAL ACTIVATOR DEVR_DOSR"/>
    <property type="match status" value="1"/>
</dbReference>
<dbReference type="CDD" id="cd06170">
    <property type="entry name" value="LuxR_C_like"/>
    <property type="match status" value="1"/>
</dbReference>
<dbReference type="PRINTS" id="PR00038">
    <property type="entry name" value="HTHLUXR"/>
</dbReference>
<accession>A0A4P8HMT4</accession>
<proteinExistence type="predicted"/>
<evidence type="ECO:0000313" key="8">
    <source>
        <dbReference type="Proteomes" id="UP000584325"/>
    </source>
</evidence>
<dbReference type="PROSITE" id="PS50043">
    <property type="entry name" value="HTH_LUXR_2"/>
    <property type="match status" value="1"/>
</dbReference>
<name>A0A4P8HMT4_9BURK</name>
<dbReference type="AlphaFoldDB" id="A0A4P8HMT4"/>